<gene>
    <name evidence="13" type="ORF">LTR62_003448</name>
</gene>
<dbReference type="CDD" id="cd16267">
    <property type="entry name" value="HBS1-like_II"/>
    <property type="match status" value="1"/>
</dbReference>
<evidence type="ECO:0000256" key="8">
    <source>
        <dbReference type="ARBA" id="ARBA00022917"/>
    </source>
</evidence>
<evidence type="ECO:0000256" key="9">
    <source>
        <dbReference type="ARBA" id="ARBA00023134"/>
    </source>
</evidence>
<keyword evidence="4" id="KW-0547">Nucleotide-binding</keyword>
<dbReference type="InterPro" id="IPR000795">
    <property type="entry name" value="T_Tr_GTP-bd_dom"/>
</dbReference>
<dbReference type="PANTHER" id="PTHR23115">
    <property type="entry name" value="TRANSLATION FACTOR"/>
    <property type="match status" value="1"/>
</dbReference>
<keyword evidence="9" id="KW-0342">GTP-binding</keyword>
<dbReference type="SUPFAM" id="SSF52540">
    <property type="entry name" value="P-loop containing nucleoside triphosphate hydrolases"/>
    <property type="match status" value="1"/>
</dbReference>
<feature type="region of interest" description="Disordered" evidence="11">
    <location>
        <begin position="1"/>
        <end position="39"/>
    </location>
</feature>
<comment type="similarity">
    <text evidence="2">Belongs to the TRAFAC class translation factor GTPase superfamily. Classic translation factor GTPase family. EF-Tu/EF-1A subfamily.</text>
</comment>
<dbReference type="GO" id="GO:0005829">
    <property type="term" value="C:cytosol"/>
    <property type="evidence" value="ECO:0007669"/>
    <property type="project" value="GOC"/>
</dbReference>
<evidence type="ECO:0000256" key="2">
    <source>
        <dbReference type="ARBA" id="ARBA00007249"/>
    </source>
</evidence>
<feature type="compositionally biased region" description="Pro residues" evidence="11">
    <location>
        <begin position="221"/>
        <end position="230"/>
    </location>
</feature>
<dbReference type="GO" id="GO:0003924">
    <property type="term" value="F:GTPase activity"/>
    <property type="evidence" value="ECO:0007669"/>
    <property type="project" value="InterPro"/>
</dbReference>
<name>A0AAN7YRR6_9PEZI</name>
<evidence type="ECO:0000256" key="1">
    <source>
        <dbReference type="ARBA" id="ARBA00004496"/>
    </source>
</evidence>
<dbReference type="Pfam" id="PF03144">
    <property type="entry name" value="GTP_EFTU_D2"/>
    <property type="match status" value="1"/>
</dbReference>
<accession>A0AAN7YRR6</accession>
<dbReference type="SUPFAM" id="SSF50447">
    <property type="entry name" value="Translation proteins"/>
    <property type="match status" value="1"/>
</dbReference>
<evidence type="ECO:0000256" key="7">
    <source>
        <dbReference type="ARBA" id="ARBA00022845"/>
    </source>
</evidence>
<dbReference type="InterPro" id="IPR009000">
    <property type="entry name" value="Transl_B-barrel_sf"/>
</dbReference>
<dbReference type="InterPro" id="IPR027417">
    <property type="entry name" value="P-loop_NTPase"/>
</dbReference>
<dbReference type="Pfam" id="PF03143">
    <property type="entry name" value="GTP_EFTU_D3"/>
    <property type="match status" value="1"/>
</dbReference>
<dbReference type="GO" id="GO:0002184">
    <property type="term" value="P:cytoplasmic translational termination"/>
    <property type="evidence" value="ECO:0007669"/>
    <property type="project" value="UniProtKB-ARBA"/>
</dbReference>
<comment type="subcellular location">
    <subcellularLocation>
        <location evidence="1">Cytoplasm</location>
    </subcellularLocation>
</comment>
<dbReference type="InterPro" id="IPR050100">
    <property type="entry name" value="TRAFAC_GTPase_members"/>
</dbReference>
<feature type="region of interest" description="Disordered" evidence="11">
    <location>
        <begin position="92"/>
        <end position="114"/>
    </location>
</feature>
<dbReference type="GO" id="GO:0005525">
    <property type="term" value="F:GTP binding"/>
    <property type="evidence" value="ECO:0007669"/>
    <property type="project" value="UniProtKB-KW"/>
</dbReference>
<feature type="compositionally biased region" description="Acidic residues" evidence="11">
    <location>
        <begin position="14"/>
        <end position="33"/>
    </location>
</feature>
<dbReference type="SUPFAM" id="SSF50465">
    <property type="entry name" value="EF-Tu/eEF-1alpha/eIF2-gamma C-terminal domain"/>
    <property type="match status" value="1"/>
</dbReference>
<evidence type="ECO:0000256" key="6">
    <source>
        <dbReference type="ARBA" id="ARBA00022801"/>
    </source>
</evidence>
<evidence type="ECO:0000259" key="12">
    <source>
        <dbReference type="PROSITE" id="PS51722"/>
    </source>
</evidence>
<dbReference type="InterPro" id="IPR009001">
    <property type="entry name" value="Transl_elong_EF1A/Init_IF2_C"/>
</dbReference>
<comment type="caution">
    <text evidence="13">The sequence shown here is derived from an EMBL/GenBank/DDBJ whole genome shotgun (WGS) entry which is preliminary data.</text>
</comment>
<dbReference type="InterPro" id="IPR004160">
    <property type="entry name" value="Transl_elong_EFTu/EF1A_C"/>
</dbReference>
<evidence type="ECO:0000256" key="11">
    <source>
        <dbReference type="SAM" id="MobiDB-lite"/>
    </source>
</evidence>
<sequence length="740" mass="81441">MGVASMQRVKNVDYDENDLYDEPDYDEPEETYTDEDRNNFATLTPVVRAELEEASLQASDREIEDALWNYYWDVAKSVTYLKNSKKPKTQEQLVKKEKVKSKFDQAAEKSAQESDSRNMIPYASWFRDVPWILPEDKLHSLVPAMPFQRPVLLGGSSKLAKLAEERRKKATATSIRANGNTSLSALDRLTKTKAFTENEKPVVEDTPERRKYPIRSKREPTPPPREPTPPSVEREGEKPDLRALPTEFGYTLSTSLLDRDRPTLSTSDVLAAAKAPAKQTGNGLIKRTESLSLDTPSLDRVQQAKVKSKGLDVPRLWEEEKAKRKASAAFVVIGHVDHGKSTLMGRLLLDTGAVAQRDIDKYQKQASELGKTSFALAWVMDTGTEERERGVTFDFAQHHFSTTSSDFTILDAPGHRDFVPNMIGGASMADMALLVVDANQLDSGMKGQTKEHIMLAKAVGLKRIIVAVNKLDSTSQAWDQKEFTRVQAAVTKLLRESGFAEDDIAFVPCSGLSGQNVAKKPSGEDTTWIGKAHLPPLLQALEAFSTESAQNVDLLRPLRMQVVDLFRGSITNPLSVSGRISSGHLQVGDVVYLQPAGETATVKAIEVSEEPKDFAVAGQICTLHLQEISSQHIKSGDMLCSQADPVTVTKDLSLLISVVDPLLPQPVDVHMGRLHLPGTIKQLVETVDSNGEQLKRKPRVLKGGQRARVKVSLDEGAAIEAGERIVLRSGGATAAYGTVE</sequence>
<evidence type="ECO:0000313" key="14">
    <source>
        <dbReference type="Proteomes" id="UP001310890"/>
    </source>
</evidence>
<keyword evidence="7" id="KW-0810">Translation regulation</keyword>
<dbReference type="GO" id="GO:0003746">
    <property type="term" value="F:translation elongation factor activity"/>
    <property type="evidence" value="ECO:0007669"/>
    <property type="project" value="UniProtKB-KW"/>
</dbReference>
<keyword evidence="5" id="KW-0251">Elongation factor</keyword>
<dbReference type="EMBL" id="JAVRRL010000024">
    <property type="protein sequence ID" value="KAK5113349.1"/>
    <property type="molecule type" value="Genomic_DNA"/>
</dbReference>
<evidence type="ECO:0000256" key="10">
    <source>
        <dbReference type="ARBA" id="ARBA00049117"/>
    </source>
</evidence>
<evidence type="ECO:0000256" key="4">
    <source>
        <dbReference type="ARBA" id="ARBA00022741"/>
    </source>
</evidence>
<keyword evidence="3" id="KW-0963">Cytoplasm</keyword>
<dbReference type="InterPro" id="IPR004161">
    <property type="entry name" value="EFTu-like_2"/>
</dbReference>
<dbReference type="PROSITE" id="PS51722">
    <property type="entry name" value="G_TR_2"/>
    <property type="match status" value="1"/>
</dbReference>
<feature type="compositionally biased region" description="Basic and acidic residues" evidence="11">
    <location>
        <begin position="93"/>
        <end position="114"/>
    </location>
</feature>
<feature type="region of interest" description="Disordered" evidence="11">
    <location>
        <begin position="188"/>
        <end position="244"/>
    </location>
</feature>
<keyword evidence="6" id="KW-0378">Hydrolase</keyword>
<keyword evidence="8" id="KW-0648">Protein biosynthesis</keyword>
<dbReference type="InterPro" id="IPR015033">
    <property type="entry name" value="HBS1-like_N"/>
</dbReference>
<dbReference type="FunFam" id="2.40.30.10:FF:000020">
    <property type="entry name" value="Translation elongation factor EF-1"/>
    <property type="match status" value="1"/>
</dbReference>
<feature type="domain" description="Tr-type G" evidence="12">
    <location>
        <begin position="325"/>
        <end position="550"/>
    </location>
</feature>
<dbReference type="InterPro" id="IPR005225">
    <property type="entry name" value="Small_GTP-bd"/>
</dbReference>
<evidence type="ECO:0000256" key="3">
    <source>
        <dbReference type="ARBA" id="ARBA00022490"/>
    </source>
</evidence>
<dbReference type="GO" id="GO:0006417">
    <property type="term" value="P:regulation of translation"/>
    <property type="evidence" value="ECO:0007669"/>
    <property type="project" value="UniProtKB-KW"/>
</dbReference>
<protein>
    <recommendedName>
        <fullName evidence="12">Tr-type G domain-containing protein</fullName>
    </recommendedName>
</protein>
<evidence type="ECO:0000313" key="13">
    <source>
        <dbReference type="EMBL" id="KAK5113349.1"/>
    </source>
</evidence>
<dbReference type="PRINTS" id="PR00315">
    <property type="entry name" value="ELONGATNFCT"/>
</dbReference>
<feature type="compositionally biased region" description="Basic and acidic residues" evidence="11">
    <location>
        <begin position="188"/>
        <end position="220"/>
    </location>
</feature>
<evidence type="ECO:0000256" key="5">
    <source>
        <dbReference type="ARBA" id="ARBA00022768"/>
    </source>
</evidence>
<dbReference type="NCBIfam" id="TIGR00231">
    <property type="entry name" value="small_GTP"/>
    <property type="match status" value="1"/>
</dbReference>
<reference evidence="13" key="1">
    <citation type="submission" date="2023-08" db="EMBL/GenBank/DDBJ databases">
        <title>Black Yeasts Isolated from many extreme environments.</title>
        <authorList>
            <person name="Coleine C."/>
            <person name="Stajich J.E."/>
            <person name="Selbmann L."/>
        </authorList>
    </citation>
    <scope>NUCLEOTIDE SEQUENCE</scope>
    <source>
        <strain evidence="13">CCFEE 5401</strain>
    </source>
</reference>
<dbReference type="Pfam" id="PF08938">
    <property type="entry name" value="HBS1_N"/>
    <property type="match status" value="1"/>
</dbReference>
<feature type="compositionally biased region" description="Basic and acidic residues" evidence="11">
    <location>
        <begin position="232"/>
        <end position="241"/>
    </location>
</feature>
<dbReference type="AlphaFoldDB" id="A0AAN7YRR6"/>
<comment type="catalytic activity">
    <reaction evidence="10">
        <text>GTP + H2O = GDP + phosphate + H(+)</text>
        <dbReference type="Rhea" id="RHEA:19669"/>
        <dbReference type="ChEBI" id="CHEBI:15377"/>
        <dbReference type="ChEBI" id="CHEBI:15378"/>
        <dbReference type="ChEBI" id="CHEBI:37565"/>
        <dbReference type="ChEBI" id="CHEBI:43474"/>
        <dbReference type="ChEBI" id="CHEBI:58189"/>
    </reaction>
    <physiologicalReaction direction="left-to-right" evidence="10">
        <dbReference type="Rhea" id="RHEA:19670"/>
    </physiologicalReaction>
</comment>
<dbReference type="Pfam" id="PF00009">
    <property type="entry name" value="GTP_EFTU"/>
    <property type="match status" value="1"/>
</dbReference>
<proteinExistence type="inferred from homology"/>
<dbReference type="Gene3D" id="2.40.30.10">
    <property type="entry name" value="Translation factors"/>
    <property type="match status" value="2"/>
</dbReference>
<dbReference type="Gene3D" id="3.40.50.300">
    <property type="entry name" value="P-loop containing nucleotide triphosphate hydrolases"/>
    <property type="match status" value="1"/>
</dbReference>
<organism evidence="13 14">
    <name type="scientific">Meristemomyces frigidus</name>
    <dbReference type="NCBI Taxonomy" id="1508187"/>
    <lineage>
        <taxon>Eukaryota</taxon>
        <taxon>Fungi</taxon>
        <taxon>Dikarya</taxon>
        <taxon>Ascomycota</taxon>
        <taxon>Pezizomycotina</taxon>
        <taxon>Dothideomycetes</taxon>
        <taxon>Dothideomycetidae</taxon>
        <taxon>Mycosphaerellales</taxon>
        <taxon>Teratosphaeriaceae</taxon>
        <taxon>Meristemomyces</taxon>
    </lineage>
</organism>
<dbReference type="Proteomes" id="UP001310890">
    <property type="component" value="Unassembled WGS sequence"/>
</dbReference>